<evidence type="ECO:0000313" key="3">
    <source>
        <dbReference type="EMBL" id="ROR38082.1"/>
    </source>
</evidence>
<feature type="region of interest" description="Disordered" evidence="1">
    <location>
        <begin position="1"/>
        <end position="21"/>
    </location>
</feature>
<evidence type="ECO:0000256" key="2">
    <source>
        <dbReference type="SAM" id="Phobius"/>
    </source>
</evidence>
<comment type="caution">
    <text evidence="3">The sequence shown here is derived from an EMBL/GenBank/DDBJ whole genome shotgun (WGS) entry which is preliminary data.</text>
</comment>
<keyword evidence="2" id="KW-0472">Membrane</keyword>
<dbReference type="AlphaFoldDB" id="A0A8G1UCA4"/>
<dbReference type="OrthoDB" id="123261at2"/>
<dbReference type="EMBL" id="RJVJ01000002">
    <property type="protein sequence ID" value="ROR38082.1"/>
    <property type="molecule type" value="Genomic_DNA"/>
</dbReference>
<dbReference type="Proteomes" id="UP000267408">
    <property type="component" value="Unassembled WGS sequence"/>
</dbReference>
<dbReference type="InterPro" id="IPR021741">
    <property type="entry name" value="DUF3311"/>
</dbReference>
<feature type="transmembrane region" description="Helical" evidence="2">
    <location>
        <begin position="52"/>
        <end position="74"/>
    </location>
</feature>
<evidence type="ECO:0000313" key="4">
    <source>
        <dbReference type="Proteomes" id="UP000267408"/>
    </source>
</evidence>
<keyword evidence="2" id="KW-1133">Transmembrane helix</keyword>
<dbReference type="Pfam" id="PF11755">
    <property type="entry name" value="DUF3311"/>
    <property type="match status" value="1"/>
</dbReference>
<sequence length="84" mass="9151">MVTATSDSSSAEPSPARRDRSPWNWLLAPAAIAPLLTFTFNRDEPRLAGIPFFYWFQLLLVAFAAACTSAVYLATRRGGASDEA</sequence>
<accession>A0A8G1UCA4</accession>
<feature type="compositionally biased region" description="Polar residues" evidence="1">
    <location>
        <begin position="1"/>
        <end position="12"/>
    </location>
</feature>
<feature type="transmembrane region" description="Helical" evidence="2">
    <location>
        <begin position="23"/>
        <end position="40"/>
    </location>
</feature>
<name>A0A8G1UCA4_9ACTN</name>
<organism evidence="3 4">
    <name type="scientific">Kitasatospora cineracea</name>
    <dbReference type="NCBI Taxonomy" id="88074"/>
    <lineage>
        <taxon>Bacteria</taxon>
        <taxon>Bacillati</taxon>
        <taxon>Actinomycetota</taxon>
        <taxon>Actinomycetes</taxon>
        <taxon>Kitasatosporales</taxon>
        <taxon>Streptomycetaceae</taxon>
        <taxon>Kitasatospora</taxon>
    </lineage>
</organism>
<evidence type="ECO:0000256" key="1">
    <source>
        <dbReference type="SAM" id="MobiDB-lite"/>
    </source>
</evidence>
<dbReference type="RefSeq" id="WP_123562448.1">
    <property type="nucleotide sequence ID" value="NZ_RJVJ01000002.1"/>
</dbReference>
<gene>
    <name evidence="3" type="ORF">EDD39_6245</name>
</gene>
<keyword evidence="2" id="KW-0812">Transmembrane</keyword>
<protein>
    <submittedName>
        <fullName evidence="3">Uncharacterized protein DUF3311</fullName>
    </submittedName>
</protein>
<reference evidence="3 4" key="1">
    <citation type="submission" date="2018-11" db="EMBL/GenBank/DDBJ databases">
        <title>Sequencing the genomes of 1000 actinobacteria strains.</title>
        <authorList>
            <person name="Klenk H.-P."/>
        </authorList>
    </citation>
    <scope>NUCLEOTIDE SEQUENCE [LARGE SCALE GENOMIC DNA]</scope>
    <source>
        <strain evidence="3 4">DSM 44780</strain>
    </source>
</reference>
<proteinExistence type="predicted"/>